<dbReference type="Proteomes" id="UP000007266">
    <property type="component" value="Linkage group 2"/>
</dbReference>
<evidence type="ECO:0000256" key="5">
    <source>
        <dbReference type="PIRSR" id="PIRSR000097-2"/>
    </source>
</evidence>
<reference evidence="8 9" key="2">
    <citation type="journal article" date="2010" name="Nucleic Acids Res.">
        <title>BeetleBase in 2010: revisions to provide comprehensive genomic information for Tribolium castaneum.</title>
        <authorList>
            <person name="Kim H.S."/>
            <person name="Murphy T."/>
            <person name="Xia J."/>
            <person name="Caragea D."/>
            <person name="Park Y."/>
            <person name="Beeman R.W."/>
            <person name="Lorenzen M.D."/>
            <person name="Butcher S."/>
            <person name="Manak J.R."/>
            <person name="Brown S.J."/>
        </authorList>
    </citation>
    <scope>GENOME REANNOTATION</scope>
    <source>
        <strain evidence="8 9">Georgia GA2</strain>
    </source>
</reference>
<dbReference type="InterPro" id="IPR020471">
    <property type="entry name" value="AKR"/>
</dbReference>
<feature type="binding site" evidence="5">
    <location>
        <position position="113"/>
    </location>
    <ligand>
        <name>substrate</name>
    </ligand>
</feature>
<dbReference type="PROSITE" id="PS00062">
    <property type="entry name" value="ALDOKETO_REDUCTASE_2"/>
    <property type="match status" value="1"/>
</dbReference>
<dbReference type="AlphaFoldDB" id="D6WBX9"/>
<feature type="active site" description="Proton donor" evidence="4">
    <location>
        <position position="51"/>
    </location>
</feature>
<evidence type="ECO:0000256" key="3">
    <source>
        <dbReference type="ARBA" id="ARBA00023002"/>
    </source>
</evidence>
<comment type="similarity">
    <text evidence="1">Belongs to the aldo/keto reductase family.</text>
</comment>
<dbReference type="PROSITE" id="PS00063">
    <property type="entry name" value="ALDOKETO_REDUCTASE_3"/>
    <property type="match status" value="1"/>
</dbReference>
<dbReference type="PANTHER" id="PTHR11732">
    <property type="entry name" value="ALDO/KETO REDUCTASE"/>
    <property type="match status" value="1"/>
</dbReference>
<evidence type="ECO:0000256" key="2">
    <source>
        <dbReference type="ARBA" id="ARBA00022857"/>
    </source>
</evidence>
<dbReference type="GO" id="GO:0004032">
    <property type="term" value="F:aldose reductase (NADPH) activity"/>
    <property type="evidence" value="ECO:0000318"/>
    <property type="project" value="GO_Central"/>
</dbReference>
<evidence type="ECO:0000259" key="7">
    <source>
        <dbReference type="Pfam" id="PF00248"/>
    </source>
</evidence>
<evidence type="ECO:0000313" key="8">
    <source>
        <dbReference type="EMBL" id="EEZ99009.1"/>
    </source>
</evidence>
<keyword evidence="3" id="KW-0560">Oxidoreductase</keyword>
<dbReference type="InterPro" id="IPR036812">
    <property type="entry name" value="NAD(P)_OxRdtase_dom_sf"/>
</dbReference>
<organism evidence="8 9">
    <name type="scientific">Tribolium castaneum</name>
    <name type="common">Red flour beetle</name>
    <dbReference type="NCBI Taxonomy" id="7070"/>
    <lineage>
        <taxon>Eukaryota</taxon>
        <taxon>Metazoa</taxon>
        <taxon>Ecdysozoa</taxon>
        <taxon>Arthropoda</taxon>
        <taxon>Hexapoda</taxon>
        <taxon>Insecta</taxon>
        <taxon>Pterygota</taxon>
        <taxon>Neoptera</taxon>
        <taxon>Endopterygota</taxon>
        <taxon>Coleoptera</taxon>
        <taxon>Polyphaga</taxon>
        <taxon>Cucujiformia</taxon>
        <taxon>Tenebrionidae</taxon>
        <taxon>Tenebrionidae incertae sedis</taxon>
        <taxon>Tribolium</taxon>
    </lineage>
</organism>
<dbReference type="STRING" id="7070.D6WBX9"/>
<dbReference type="Gene3D" id="3.20.20.100">
    <property type="entry name" value="NADP-dependent oxidoreductase domain"/>
    <property type="match status" value="1"/>
</dbReference>
<feature type="domain" description="NADP-dependent oxidoreductase" evidence="7">
    <location>
        <begin position="18"/>
        <end position="293"/>
    </location>
</feature>
<dbReference type="GO" id="GO:0005829">
    <property type="term" value="C:cytosol"/>
    <property type="evidence" value="ECO:0000318"/>
    <property type="project" value="GO_Central"/>
</dbReference>
<dbReference type="PhylomeDB" id="D6WBX9"/>
<dbReference type="KEGG" id="tca:657859"/>
<dbReference type="OrthoDB" id="416253at2759"/>
<dbReference type="InterPro" id="IPR018170">
    <property type="entry name" value="Aldo/ket_reductase_CS"/>
</dbReference>
<feature type="site" description="Lowers pKa of active site Tyr" evidence="6">
    <location>
        <position position="80"/>
    </location>
</feature>
<dbReference type="InterPro" id="IPR023210">
    <property type="entry name" value="NADP_OxRdtase_dom"/>
</dbReference>
<dbReference type="eggNOG" id="KOG1577">
    <property type="taxonomic scope" value="Eukaryota"/>
</dbReference>
<dbReference type="OMA" id="WNITITA"/>
<dbReference type="PIRSF" id="PIRSF000097">
    <property type="entry name" value="AKR"/>
    <property type="match status" value="1"/>
</dbReference>
<accession>D6WBX9</accession>
<dbReference type="CDD" id="cd19116">
    <property type="entry name" value="AKR_AKR2E1-5"/>
    <property type="match status" value="1"/>
</dbReference>
<proteinExistence type="inferred from homology"/>
<evidence type="ECO:0000256" key="1">
    <source>
        <dbReference type="ARBA" id="ARBA00007905"/>
    </source>
</evidence>
<dbReference type="EMBL" id="KQ971311">
    <property type="protein sequence ID" value="EEZ99009.1"/>
    <property type="molecule type" value="Genomic_DNA"/>
</dbReference>
<dbReference type="Pfam" id="PF00248">
    <property type="entry name" value="Aldo_ket_red"/>
    <property type="match status" value="1"/>
</dbReference>
<dbReference type="PRINTS" id="PR00069">
    <property type="entry name" value="ALDKETRDTASE"/>
</dbReference>
<keyword evidence="9" id="KW-1185">Reference proteome</keyword>
<gene>
    <name evidence="8" type="primary">AUGUSTUS-3.0.2_04877</name>
    <name evidence="8" type="ORF">TcasGA2_TC004877</name>
</gene>
<dbReference type="PROSITE" id="PS00798">
    <property type="entry name" value="ALDOKETO_REDUCTASE_1"/>
    <property type="match status" value="1"/>
</dbReference>
<dbReference type="InterPro" id="IPR044488">
    <property type="entry name" value="AKR2E"/>
</dbReference>
<sequence>MVVAPLITLNNGKKCPQLGLGTWLSEPGEVQKAVKHAIETGYRHIDCAMLYGNEKEIGEAIREKIADGTVKREELFIVTKLWNTFHEREKVVPTCKKSLENFGLDYLDLYLIHWPVAQKIKGEFNIKLPFKDAVGIDYDYVETWKGMEECVDLGIAKSIGLSNFNSKQLERVLQNARIKPVMNQVEVSSNLNQKKLIQFCKARGVQITAYSPFGSPARPWAKPGDPVLRLDDPKLVKIGQKYNKTASQVILRYLIQLGTIPIPKSSNPQRIEQNIDVFDFELSEEDMKIVDSFNCNGRAVHAEELKGLPHYPFEGVEF</sequence>
<evidence type="ECO:0000313" key="9">
    <source>
        <dbReference type="Proteomes" id="UP000007266"/>
    </source>
</evidence>
<protein>
    <submittedName>
        <fullName evidence="8">Alcohol dehydrogenase [NADP(+)] A-like Protein</fullName>
    </submittedName>
</protein>
<dbReference type="SUPFAM" id="SSF51430">
    <property type="entry name" value="NAD(P)-linked oxidoreductase"/>
    <property type="match status" value="1"/>
</dbReference>
<reference evidence="8 9" key="1">
    <citation type="journal article" date="2008" name="Nature">
        <title>The genome of the model beetle and pest Tribolium castaneum.</title>
        <authorList>
            <consortium name="Tribolium Genome Sequencing Consortium"/>
            <person name="Richards S."/>
            <person name="Gibbs R.A."/>
            <person name="Weinstock G.M."/>
            <person name="Brown S.J."/>
            <person name="Denell R."/>
            <person name="Beeman R.W."/>
            <person name="Gibbs R."/>
            <person name="Beeman R.W."/>
            <person name="Brown S.J."/>
            <person name="Bucher G."/>
            <person name="Friedrich M."/>
            <person name="Grimmelikhuijzen C.J."/>
            <person name="Klingler M."/>
            <person name="Lorenzen M."/>
            <person name="Richards S."/>
            <person name="Roth S."/>
            <person name="Schroder R."/>
            <person name="Tautz D."/>
            <person name="Zdobnov E.M."/>
            <person name="Muzny D."/>
            <person name="Gibbs R.A."/>
            <person name="Weinstock G.M."/>
            <person name="Attaway T."/>
            <person name="Bell S."/>
            <person name="Buhay C.J."/>
            <person name="Chandrabose M.N."/>
            <person name="Chavez D."/>
            <person name="Clerk-Blankenburg K.P."/>
            <person name="Cree A."/>
            <person name="Dao M."/>
            <person name="Davis C."/>
            <person name="Chacko J."/>
            <person name="Dinh H."/>
            <person name="Dugan-Rocha S."/>
            <person name="Fowler G."/>
            <person name="Garner T.T."/>
            <person name="Garnes J."/>
            <person name="Gnirke A."/>
            <person name="Hawes A."/>
            <person name="Hernandez J."/>
            <person name="Hines S."/>
            <person name="Holder M."/>
            <person name="Hume J."/>
            <person name="Jhangiani S.N."/>
            <person name="Joshi V."/>
            <person name="Khan Z.M."/>
            <person name="Jackson L."/>
            <person name="Kovar C."/>
            <person name="Kowis A."/>
            <person name="Lee S."/>
            <person name="Lewis L.R."/>
            <person name="Margolis J."/>
            <person name="Morgan M."/>
            <person name="Nazareth L.V."/>
            <person name="Nguyen N."/>
            <person name="Okwuonu G."/>
            <person name="Parker D."/>
            <person name="Richards S."/>
            <person name="Ruiz S.J."/>
            <person name="Santibanez J."/>
            <person name="Savard J."/>
            <person name="Scherer S.E."/>
            <person name="Schneider B."/>
            <person name="Sodergren E."/>
            <person name="Tautz D."/>
            <person name="Vattahil S."/>
            <person name="Villasana D."/>
            <person name="White C.S."/>
            <person name="Wright R."/>
            <person name="Park Y."/>
            <person name="Beeman R.W."/>
            <person name="Lord J."/>
            <person name="Oppert B."/>
            <person name="Lorenzen M."/>
            <person name="Brown S."/>
            <person name="Wang L."/>
            <person name="Savard J."/>
            <person name="Tautz D."/>
            <person name="Richards S."/>
            <person name="Weinstock G."/>
            <person name="Gibbs R.A."/>
            <person name="Liu Y."/>
            <person name="Worley K."/>
            <person name="Weinstock G."/>
            <person name="Elsik C.G."/>
            <person name="Reese J.T."/>
            <person name="Elhaik E."/>
            <person name="Landan G."/>
            <person name="Graur D."/>
            <person name="Arensburger P."/>
            <person name="Atkinson P."/>
            <person name="Beeman R.W."/>
            <person name="Beidler J."/>
            <person name="Brown S.J."/>
            <person name="Demuth J.P."/>
            <person name="Drury D.W."/>
            <person name="Du Y.Z."/>
            <person name="Fujiwara H."/>
            <person name="Lorenzen M."/>
            <person name="Maselli V."/>
            <person name="Osanai M."/>
            <person name="Park Y."/>
            <person name="Robertson H.M."/>
            <person name="Tu Z."/>
            <person name="Wang J.J."/>
            <person name="Wang S."/>
            <person name="Richards S."/>
            <person name="Song H."/>
            <person name="Zhang L."/>
            <person name="Sodergren E."/>
            <person name="Werner D."/>
            <person name="Stanke M."/>
            <person name="Morgenstern B."/>
            <person name="Solovyev V."/>
            <person name="Kosarev P."/>
            <person name="Brown G."/>
            <person name="Chen H.C."/>
            <person name="Ermolaeva O."/>
            <person name="Hlavina W."/>
            <person name="Kapustin Y."/>
            <person name="Kiryutin B."/>
            <person name="Kitts P."/>
            <person name="Maglott D."/>
            <person name="Pruitt K."/>
            <person name="Sapojnikov V."/>
            <person name="Souvorov A."/>
            <person name="Mackey A.J."/>
            <person name="Waterhouse R.M."/>
            <person name="Wyder S."/>
            <person name="Zdobnov E.M."/>
            <person name="Zdobnov E.M."/>
            <person name="Wyder S."/>
            <person name="Kriventseva E.V."/>
            <person name="Kadowaki T."/>
            <person name="Bork P."/>
            <person name="Aranda M."/>
            <person name="Bao R."/>
            <person name="Beermann A."/>
            <person name="Berns N."/>
            <person name="Bolognesi R."/>
            <person name="Bonneton F."/>
            <person name="Bopp D."/>
            <person name="Brown S.J."/>
            <person name="Bucher G."/>
            <person name="Butts T."/>
            <person name="Chaumot A."/>
            <person name="Denell R.E."/>
            <person name="Ferrier D.E."/>
            <person name="Friedrich M."/>
            <person name="Gordon C.M."/>
            <person name="Jindra M."/>
            <person name="Klingler M."/>
            <person name="Lan Q."/>
            <person name="Lattorff H.M."/>
            <person name="Laudet V."/>
            <person name="von Levetsow C."/>
            <person name="Liu Z."/>
            <person name="Lutz R."/>
            <person name="Lynch J.A."/>
            <person name="da Fonseca R.N."/>
            <person name="Posnien N."/>
            <person name="Reuter R."/>
            <person name="Roth S."/>
            <person name="Savard J."/>
            <person name="Schinko J.B."/>
            <person name="Schmitt C."/>
            <person name="Schoppmeier M."/>
            <person name="Schroder R."/>
            <person name="Shippy T.D."/>
            <person name="Simonnet F."/>
            <person name="Marques-Souza H."/>
            <person name="Tautz D."/>
            <person name="Tomoyasu Y."/>
            <person name="Trauner J."/>
            <person name="Van der Zee M."/>
            <person name="Vervoort M."/>
            <person name="Wittkopp N."/>
            <person name="Wimmer E.A."/>
            <person name="Yang X."/>
            <person name="Jones A.K."/>
            <person name="Sattelle D.B."/>
            <person name="Ebert P.R."/>
            <person name="Nelson D."/>
            <person name="Scott J.G."/>
            <person name="Beeman R.W."/>
            <person name="Muthukrishnan S."/>
            <person name="Kramer K.J."/>
            <person name="Arakane Y."/>
            <person name="Beeman R.W."/>
            <person name="Zhu Q."/>
            <person name="Hogenkamp D."/>
            <person name="Dixit R."/>
            <person name="Oppert B."/>
            <person name="Jiang H."/>
            <person name="Zou Z."/>
            <person name="Marshall J."/>
            <person name="Elpidina E."/>
            <person name="Vinokurov K."/>
            <person name="Oppert C."/>
            <person name="Zou Z."/>
            <person name="Evans J."/>
            <person name="Lu Z."/>
            <person name="Zhao P."/>
            <person name="Sumathipala N."/>
            <person name="Altincicek B."/>
            <person name="Vilcinskas A."/>
            <person name="Williams M."/>
            <person name="Hultmark D."/>
            <person name="Hetru C."/>
            <person name="Jiang H."/>
            <person name="Grimmelikhuijzen C.J."/>
            <person name="Hauser F."/>
            <person name="Cazzamali G."/>
            <person name="Williamson M."/>
            <person name="Park Y."/>
            <person name="Li B."/>
            <person name="Tanaka Y."/>
            <person name="Predel R."/>
            <person name="Neupert S."/>
            <person name="Schachtner J."/>
            <person name="Verleyen P."/>
            <person name="Raible F."/>
            <person name="Bork P."/>
            <person name="Friedrich M."/>
            <person name="Walden K.K."/>
            <person name="Robertson H.M."/>
            <person name="Angeli S."/>
            <person name="Foret S."/>
            <person name="Bucher G."/>
            <person name="Schuetz S."/>
            <person name="Maleszka R."/>
            <person name="Wimmer E.A."/>
            <person name="Beeman R.W."/>
            <person name="Lorenzen M."/>
            <person name="Tomoyasu Y."/>
            <person name="Miller S.C."/>
            <person name="Grossmann D."/>
            <person name="Bucher G."/>
        </authorList>
    </citation>
    <scope>NUCLEOTIDE SEQUENCE [LARGE SCALE GENOMIC DNA]</scope>
    <source>
        <strain evidence="8 9">Georgia GA2</strain>
    </source>
</reference>
<keyword evidence="2" id="KW-0521">NADP</keyword>
<dbReference type="FunFam" id="3.20.20.100:FF:000006">
    <property type="entry name" value="Aldo-keto reductase family 1 member A1"/>
    <property type="match status" value="1"/>
</dbReference>
<evidence type="ECO:0000256" key="6">
    <source>
        <dbReference type="PIRSR" id="PIRSR000097-3"/>
    </source>
</evidence>
<dbReference type="HOGENOM" id="CLU_023205_0_0_1"/>
<name>D6WBX9_TRICA</name>
<evidence type="ECO:0000256" key="4">
    <source>
        <dbReference type="PIRSR" id="PIRSR000097-1"/>
    </source>
</evidence>